<dbReference type="EMBL" id="PDCK01000040">
    <property type="protein sequence ID" value="PRQ51178.1"/>
    <property type="molecule type" value="Genomic_DNA"/>
</dbReference>
<accession>A0A2P6RXK7</accession>
<keyword evidence="2" id="KW-1185">Reference proteome</keyword>
<sequence length="53" mass="6007">MTTMGVYVRDLLFGQLRFWFDFGKLQIGGLRIGGSGVVIFWCSSSKFELQGWA</sequence>
<dbReference type="Proteomes" id="UP000238479">
    <property type="component" value="Chromosome 2"/>
</dbReference>
<organism evidence="1 2">
    <name type="scientific">Rosa chinensis</name>
    <name type="common">China rose</name>
    <dbReference type="NCBI Taxonomy" id="74649"/>
    <lineage>
        <taxon>Eukaryota</taxon>
        <taxon>Viridiplantae</taxon>
        <taxon>Streptophyta</taxon>
        <taxon>Embryophyta</taxon>
        <taxon>Tracheophyta</taxon>
        <taxon>Spermatophyta</taxon>
        <taxon>Magnoliopsida</taxon>
        <taxon>eudicotyledons</taxon>
        <taxon>Gunneridae</taxon>
        <taxon>Pentapetalae</taxon>
        <taxon>rosids</taxon>
        <taxon>fabids</taxon>
        <taxon>Rosales</taxon>
        <taxon>Rosaceae</taxon>
        <taxon>Rosoideae</taxon>
        <taxon>Rosoideae incertae sedis</taxon>
        <taxon>Rosa</taxon>
    </lineage>
</organism>
<proteinExistence type="predicted"/>
<evidence type="ECO:0000313" key="2">
    <source>
        <dbReference type="Proteomes" id="UP000238479"/>
    </source>
</evidence>
<dbReference type="Gramene" id="PRQ51178">
    <property type="protein sequence ID" value="PRQ51178"/>
    <property type="gene ID" value="RchiOBHm_Chr2g0141511"/>
</dbReference>
<dbReference type="AlphaFoldDB" id="A0A2P6RXK7"/>
<protein>
    <submittedName>
        <fullName evidence="1">Uncharacterized protein</fullName>
    </submittedName>
</protein>
<gene>
    <name evidence="1" type="ORF">RchiOBHm_Chr2g0141511</name>
</gene>
<comment type="caution">
    <text evidence="1">The sequence shown here is derived from an EMBL/GenBank/DDBJ whole genome shotgun (WGS) entry which is preliminary data.</text>
</comment>
<evidence type="ECO:0000313" key="1">
    <source>
        <dbReference type="EMBL" id="PRQ51178.1"/>
    </source>
</evidence>
<name>A0A2P6RXK7_ROSCH</name>
<reference evidence="1 2" key="1">
    <citation type="journal article" date="2018" name="Nat. Genet.">
        <title>The Rosa genome provides new insights in the design of modern roses.</title>
        <authorList>
            <person name="Bendahmane M."/>
        </authorList>
    </citation>
    <scope>NUCLEOTIDE SEQUENCE [LARGE SCALE GENOMIC DNA]</scope>
    <source>
        <strain evidence="2">cv. Old Blush</strain>
    </source>
</reference>